<dbReference type="PIRSF" id="PIRSF009320">
    <property type="entry name" value="Nuc_binding_HP_1000"/>
    <property type="match status" value="1"/>
</dbReference>
<evidence type="ECO:0000313" key="1">
    <source>
        <dbReference type="EMBL" id="QIB41675.1"/>
    </source>
</evidence>
<dbReference type="SUPFAM" id="SSF52540">
    <property type="entry name" value="P-loop containing nucleoside triphosphate hydrolases"/>
    <property type="match status" value="1"/>
</dbReference>
<organism evidence="1 2">
    <name type="scientific">Rhizobium oryzihabitans</name>
    <dbReference type="NCBI Taxonomy" id="2267833"/>
    <lineage>
        <taxon>Bacteria</taxon>
        <taxon>Pseudomonadati</taxon>
        <taxon>Pseudomonadota</taxon>
        <taxon>Alphaproteobacteria</taxon>
        <taxon>Hyphomicrobiales</taxon>
        <taxon>Rhizobiaceae</taxon>
        <taxon>Rhizobium/Agrobacterium group</taxon>
        <taxon>Rhizobium</taxon>
    </lineage>
</organism>
<sequence>MTMTLVYGTMSSKGGAGKSTIAMTIAGEYAIREKKVLLVDSDPSRNLEAWWRKCEQREMQPENVDFASALQTKAIEDIIRRKSDYDVIIIDTAGRESVVLTNILNYADVIVTPVQPAPRVFDAMVTAMQIVDEHNAQSQRKVKHFVLRTRITAINQKSDDYKNIRGYIEREVQAGRSDSILLNSELFERNIYKDIEHGFGTVQMQDLTEPVRKARVEVMAIMAEIERHLSGEEQEAA</sequence>
<dbReference type="Pfam" id="PF07015">
    <property type="entry name" value="VirC1"/>
    <property type="match status" value="1"/>
</dbReference>
<proteinExistence type="predicted"/>
<geneLocation type="plasmid" evidence="1 2">
    <name>p8</name>
</geneLocation>
<name>A0A7L5BS68_9HYPH</name>
<dbReference type="PANTHER" id="PTHR13696">
    <property type="entry name" value="P-LOOP CONTAINING NUCLEOSIDE TRIPHOSPHATE HYDROLASE"/>
    <property type="match status" value="1"/>
</dbReference>
<dbReference type="Proteomes" id="UP000464865">
    <property type="component" value="Plasmid p8"/>
</dbReference>
<keyword evidence="2" id="KW-1185">Reference proteome</keyword>
<dbReference type="InterPro" id="IPR009744">
    <property type="entry name" value="VirC1"/>
</dbReference>
<dbReference type="InterPro" id="IPR027417">
    <property type="entry name" value="P-loop_NTPase"/>
</dbReference>
<dbReference type="CDD" id="cd02042">
    <property type="entry name" value="ParAB_family"/>
    <property type="match status" value="1"/>
</dbReference>
<gene>
    <name evidence="1" type="ORF">G3A56_28335</name>
</gene>
<keyword evidence="1" id="KW-0614">Plasmid</keyword>
<reference evidence="1 2" key="1">
    <citation type="submission" date="2020-02" db="EMBL/GenBank/DDBJ databases">
        <title>Plant-Promoting Endophytic Bacterium Rhizobium oryzihabitans sp. nov., Isolated from the Root of Rice.</title>
        <authorList>
            <person name="zhao J."/>
            <person name="Zhang G."/>
        </authorList>
    </citation>
    <scope>NUCLEOTIDE SEQUENCE [LARGE SCALE GENOMIC DNA]</scope>
    <source>
        <strain evidence="1 2">M15</strain>
        <plasmid evidence="1 2">p8</plasmid>
    </source>
</reference>
<protein>
    <submittedName>
        <fullName evidence="1">ParA family protein</fullName>
    </submittedName>
</protein>
<dbReference type="KEGG" id="roy:G3A56_28335"/>
<evidence type="ECO:0000313" key="2">
    <source>
        <dbReference type="Proteomes" id="UP000464865"/>
    </source>
</evidence>
<dbReference type="EMBL" id="CP048640">
    <property type="protein sequence ID" value="QIB41675.1"/>
    <property type="molecule type" value="Genomic_DNA"/>
</dbReference>
<dbReference type="AlphaFoldDB" id="A0A7L5BS68"/>
<dbReference type="InterPro" id="IPR050678">
    <property type="entry name" value="DNA_Partitioning_ATPase"/>
</dbReference>
<dbReference type="Gene3D" id="3.40.50.300">
    <property type="entry name" value="P-loop containing nucleotide triphosphate hydrolases"/>
    <property type="match status" value="1"/>
</dbReference>
<accession>A0A7L5BS68</accession>
<dbReference type="PANTHER" id="PTHR13696:SF99">
    <property type="entry name" value="COBYRINIC ACID AC-DIAMIDE SYNTHASE"/>
    <property type="match status" value="1"/>
</dbReference>